<organism evidence="3 4">
    <name type="scientific">Plakobranchus ocellatus</name>
    <dbReference type="NCBI Taxonomy" id="259542"/>
    <lineage>
        <taxon>Eukaryota</taxon>
        <taxon>Metazoa</taxon>
        <taxon>Spiralia</taxon>
        <taxon>Lophotrochozoa</taxon>
        <taxon>Mollusca</taxon>
        <taxon>Gastropoda</taxon>
        <taxon>Heterobranchia</taxon>
        <taxon>Euthyneura</taxon>
        <taxon>Panpulmonata</taxon>
        <taxon>Sacoglossa</taxon>
        <taxon>Placobranchoidea</taxon>
        <taxon>Plakobranchidae</taxon>
        <taxon>Plakobranchus</taxon>
    </lineage>
</organism>
<keyword evidence="2" id="KW-1133">Transmembrane helix</keyword>
<feature type="region of interest" description="Disordered" evidence="1">
    <location>
        <begin position="532"/>
        <end position="562"/>
    </location>
</feature>
<sequence length="828" mass="93415">MESKPVVEKDFEFLVCHRRGFVVLRLDSTVDQTFYFAESLGFKLTLTDPALGINTLTYDDNQHVNQANIFDGKRVQNTSSTGTRSAIQDHSFFGSKTPVISDNGCEFYVQQRQGQIALSQDNTCVKKFYFNAGLSFKLVFTDGKFSVIMPVQQIPQTQQTVKKPGIITESLSNISRNTLRDNQISQAQGITSTASVKMPVLSKLLTIAKSVEAFHNAPSGREQLKKTTNQSEISKASLSLTNSSCVHKVLKDATEGRILSHNSLISKQPNQSVEMQEKLSFNRVNRDFQYTDAHGITDVASSFSSENEENKFEIDAVQEFKPELNHESTDFQATHQTLILEVEDCKPSLADLKKELISEQLVPINEEETCSAQLACHKSRDSSRNANIPPKSLEETDSCQVQSSENEESIRSDKSFKKEWLQASRIKKENCPAGNKQLGPVMKVMRQSPRSLPQNKQTSLAALSKNNKGASYSLVREQGNQKMLEKQRKKNCRSLANDERRSQAPITNKQKIQAVTISKQTRKRIMNKKRTYYTQRRKKKRHCKLKKDEDYIPESDEEEDDNDISDFEEKKYVCGLLHWSSNKCPLTPAPGSLSIKAVNAGAAHVLKWSERRQPSLSLMRQFKIRKKRRSRSVFLFRSIYAQGFFIFILIFLSRHNLSSKMCSLVAVLCCNTGKVLPAEPRSDKSFVSNSLILWHVFLSDESASVRGLGKECAPPWLPRVVRGDHGRLSPMDCLSLRTSPMRRRSLAWRQLVASNRKAEDPPTLMSVSPFAAWSLFKTLMVISSLGSAKVADRSPFKIHRELKSILGDETMEVTKLGSGDLMGELKIE</sequence>
<dbReference type="AlphaFoldDB" id="A0AAV4DXR3"/>
<keyword evidence="4" id="KW-1185">Reference proteome</keyword>
<comment type="caution">
    <text evidence="3">The sequence shown here is derived from an EMBL/GenBank/DDBJ whole genome shotgun (WGS) entry which is preliminary data.</text>
</comment>
<name>A0AAV4DXR3_9GAST</name>
<protein>
    <submittedName>
        <fullName evidence="3">Uncharacterized protein</fullName>
    </submittedName>
</protein>
<dbReference type="Proteomes" id="UP000735302">
    <property type="component" value="Unassembled WGS sequence"/>
</dbReference>
<gene>
    <name evidence="3" type="ORF">PoB_007517600</name>
</gene>
<feature type="region of interest" description="Disordered" evidence="1">
    <location>
        <begin position="376"/>
        <end position="413"/>
    </location>
</feature>
<dbReference type="EMBL" id="BLXT01008440">
    <property type="protein sequence ID" value="GFO48671.1"/>
    <property type="molecule type" value="Genomic_DNA"/>
</dbReference>
<evidence type="ECO:0000313" key="4">
    <source>
        <dbReference type="Proteomes" id="UP000735302"/>
    </source>
</evidence>
<keyword evidence="2" id="KW-0472">Membrane</keyword>
<feature type="compositionally biased region" description="Basic residues" evidence="1">
    <location>
        <begin position="532"/>
        <end position="545"/>
    </location>
</feature>
<feature type="transmembrane region" description="Helical" evidence="2">
    <location>
        <begin position="633"/>
        <end position="652"/>
    </location>
</feature>
<keyword evidence="2" id="KW-0812">Transmembrane</keyword>
<accession>A0AAV4DXR3</accession>
<feature type="compositionally biased region" description="Acidic residues" evidence="1">
    <location>
        <begin position="551"/>
        <end position="562"/>
    </location>
</feature>
<proteinExistence type="predicted"/>
<evidence type="ECO:0000256" key="2">
    <source>
        <dbReference type="SAM" id="Phobius"/>
    </source>
</evidence>
<reference evidence="3 4" key="1">
    <citation type="journal article" date="2021" name="Elife">
        <title>Chloroplast acquisition without the gene transfer in kleptoplastic sea slugs, Plakobranchus ocellatus.</title>
        <authorList>
            <person name="Maeda T."/>
            <person name="Takahashi S."/>
            <person name="Yoshida T."/>
            <person name="Shimamura S."/>
            <person name="Takaki Y."/>
            <person name="Nagai Y."/>
            <person name="Toyoda A."/>
            <person name="Suzuki Y."/>
            <person name="Arimoto A."/>
            <person name="Ishii H."/>
            <person name="Satoh N."/>
            <person name="Nishiyama T."/>
            <person name="Hasebe M."/>
            <person name="Maruyama T."/>
            <person name="Minagawa J."/>
            <person name="Obokata J."/>
            <person name="Shigenobu S."/>
        </authorList>
    </citation>
    <scope>NUCLEOTIDE SEQUENCE [LARGE SCALE GENOMIC DNA]</scope>
</reference>
<evidence type="ECO:0000313" key="3">
    <source>
        <dbReference type="EMBL" id="GFO48671.1"/>
    </source>
</evidence>
<evidence type="ECO:0000256" key="1">
    <source>
        <dbReference type="SAM" id="MobiDB-lite"/>
    </source>
</evidence>